<evidence type="ECO:0000313" key="2">
    <source>
        <dbReference type="Proteomes" id="UP000248745"/>
    </source>
</evidence>
<dbReference type="Proteomes" id="UP000248745">
    <property type="component" value="Unassembled WGS sequence"/>
</dbReference>
<comment type="caution">
    <text evidence="1">The sequence shown here is derived from an EMBL/GenBank/DDBJ whole genome shotgun (WGS) entry which is preliminary data.</text>
</comment>
<accession>A0A2W2AGW8</accession>
<sequence>MFSYGVGGNEVKIDANEAIQEIQENKTLMVAQLTSDVPTKPEVITNLRTVEDVFRHFQPTIKVEHETADGQTRKEDFNFKTVADFTPDGITQQSAFLKELNLQQEQYNTIIRQMKTNKVLRAMLENPENKQAFIQALKAVATELQNAQ</sequence>
<keyword evidence="2" id="KW-1185">Reference proteome</keyword>
<organism evidence="1 2">
    <name type="scientific">Taibaiella soli</name>
    <dbReference type="NCBI Taxonomy" id="1649169"/>
    <lineage>
        <taxon>Bacteria</taxon>
        <taxon>Pseudomonadati</taxon>
        <taxon>Bacteroidota</taxon>
        <taxon>Chitinophagia</taxon>
        <taxon>Chitinophagales</taxon>
        <taxon>Chitinophagaceae</taxon>
        <taxon>Taibaiella</taxon>
    </lineage>
</organism>
<gene>
    <name evidence="1" type="ORF">DN068_12885</name>
</gene>
<name>A0A2W2AGW8_9BACT</name>
<evidence type="ECO:0000313" key="1">
    <source>
        <dbReference type="EMBL" id="PZF72772.1"/>
    </source>
</evidence>
<dbReference type="OrthoDB" id="761425at2"/>
<proteinExistence type="predicted"/>
<reference evidence="1 2" key="1">
    <citation type="submission" date="2018-06" db="EMBL/GenBank/DDBJ databases">
        <title>Mucibacter soli gen. nov., sp. nov., a new member of the family Chitinophagaceae producing mucin.</title>
        <authorList>
            <person name="Kim M.-K."/>
            <person name="Park S."/>
            <person name="Kim T.-S."/>
            <person name="Joung Y."/>
            <person name="Han J.-H."/>
            <person name="Kim S.B."/>
        </authorList>
    </citation>
    <scope>NUCLEOTIDE SEQUENCE [LARGE SCALE GENOMIC DNA]</scope>
    <source>
        <strain evidence="1 2">R1-15</strain>
    </source>
</reference>
<dbReference type="InterPro" id="IPR008312">
    <property type="entry name" value="T6SS_TssB1"/>
</dbReference>
<dbReference type="AlphaFoldDB" id="A0A2W2AGW8"/>
<evidence type="ECO:0008006" key="3">
    <source>
        <dbReference type="Google" id="ProtNLM"/>
    </source>
</evidence>
<dbReference type="Pfam" id="PF05591">
    <property type="entry name" value="T6SS_VipA"/>
    <property type="match status" value="1"/>
</dbReference>
<dbReference type="EMBL" id="QKTW01000017">
    <property type="protein sequence ID" value="PZF72772.1"/>
    <property type="molecule type" value="Genomic_DNA"/>
</dbReference>
<protein>
    <recommendedName>
        <fullName evidence="3">Type VI secretion system contractile sheath small subunit</fullName>
    </recommendedName>
</protein>